<dbReference type="PANTHER" id="PTHR34700">
    <property type="entry name" value="POTASSIUM BINDING PROTEIN KBP"/>
    <property type="match status" value="1"/>
</dbReference>
<evidence type="ECO:0000313" key="2">
    <source>
        <dbReference type="EMBL" id="MFL0248859.1"/>
    </source>
</evidence>
<dbReference type="InterPro" id="IPR036779">
    <property type="entry name" value="LysM_dom_sf"/>
</dbReference>
<dbReference type="SMART" id="SM00257">
    <property type="entry name" value="LysM"/>
    <property type="match status" value="1"/>
</dbReference>
<comment type="caution">
    <text evidence="2">The sequence shown here is derived from an EMBL/GenBank/DDBJ whole genome shotgun (WGS) entry which is preliminary data.</text>
</comment>
<dbReference type="Pfam" id="PF01476">
    <property type="entry name" value="LysM"/>
    <property type="match status" value="1"/>
</dbReference>
<dbReference type="EMBL" id="JBJIAA010000001">
    <property type="protein sequence ID" value="MFL0248859.1"/>
    <property type="molecule type" value="Genomic_DNA"/>
</dbReference>
<feature type="domain" description="LysM" evidence="1">
    <location>
        <begin position="169"/>
        <end position="216"/>
    </location>
</feature>
<dbReference type="Pfam" id="PF21821">
    <property type="entry name" value="Dit_like"/>
    <property type="match status" value="1"/>
</dbReference>
<evidence type="ECO:0000259" key="1">
    <source>
        <dbReference type="PROSITE" id="PS51782"/>
    </source>
</evidence>
<dbReference type="Proteomes" id="UP001623592">
    <property type="component" value="Unassembled WGS sequence"/>
</dbReference>
<protein>
    <submittedName>
        <fullName evidence="2">LysM peptidoglycan-binding domain-containing protein</fullName>
    </submittedName>
</protein>
<dbReference type="PANTHER" id="PTHR34700:SF4">
    <property type="entry name" value="PHAGE-LIKE ELEMENT PBSX PROTEIN XKDP"/>
    <property type="match status" value="1"/>
</dbReference>
<accession>A0ABW8T8M7</accession>
<dbReference type="Gene3D" id="3.10.350.10">
    <property type="entry name" value="LysM domain"/>
    <property type="match status" value="1"/>
</dbReference>
<sequence>MEFLLKQKEDSLWLPVPPSEFTIPREINSSAFNVEGYGEINFIGKRKLQTIGISSFFPKEAYYFCQYTDFPEPYDCVNLISKWQDSGEPIRLIISETTINMECSIERFEYGENDGTGDVNFQLDLKEYRRIEAASEAVGKWGYSYDKVSVGAANSIINTVRPVTKTVPKTYTVKSGDTLWDIAKKFTGSGMNYESIADKNGIKNPNQIYVGQVLNL</sequence>
<dbReference type="SUPFAM" id="SSF54106">
    <property type="entry name" value="LysM domain"/>
    <property type="match status" value="1"/>
</dbReference>
<gene>
    <name evidence="2" type="ORF">ACJDT4_00370</name>
</gene>
<dbReference type="RefSeq" id="WP_406785538.1">
    <property type="nucleotide sequence ID" value="NZ_JBJIAA010000001.1"/>
</dbReference>
<dbReference type="CDD" id="cd00118">
    <property type="entry name" value="LysM"/>
    <property type="match status" value="1"/>
</dbReference>
<proteinExistence type="predicted"/>
<keyword evidence="3" id="KW-1185">Reference proteome</keyword>
<evidence type="ECO:0000313" key="3">
    <source>
        <dbReference type="Proteomes" id="UP001623592"/>
    </source>
</evidence>
<dbReference type="InterPro" id="IPR018392">
    <property type="entry name" value="LysM"/>
</dbReference>
<dbReference type="InterPro" id="IPR052196">
    <property type="entry name" value="Bact_Kbp"/>
</dbReference>
<dbReference type="PROSITE" id="PS51782">
    <property type="entry name" value="LYSM"/>
    <property type="match status" value="1"/>
</dbReference>
<reference evidence="2 3" key="1">
    <citation type="submission" date="2024-11" db="EMBL/GenBank/DDBJ databases">
        <authorList>
            <person name="Heng Y.C."/>
            <person name="Lim A.C.H."/>
            <person name="Lee J.K.Y."/>
            <person name="Kittelmann S."/>
        </authorList>
    </citation>
    <scope>NUCLEOTIDE SEQUENCE [LARGE SCALE GENOMIC DNA]</scope>
    <source>
        <strain evidence="2 3">WILCCON 0114</strain>
    </source>
</reference>
<name>A0ABW8T8M7_9CLOT</name>
<dbReference type="InterPro" id="IPR048494">
    <property type="entry name" value="Dit-like_N"/>
</dbReference>
<organism evidence="2 3">
    <name type="scientific">Clostridium neuense</name>
    <dbReference type="NCBI Taxonomy" id="1728934"/>
    <lineage>
        <taxon>Bacteria</taxon>
        <taxon>Bacillati</taxon>
        <taxon>Bacillota</taxon>
        <taxon>Clostridia</taxon>
        <taxon>Eubacteriales</taxon>
        <taxon>Clostridiaceae</taxon>
        <taxon>Clostridium</taxon>
    </lineage>
</organism>